<dbReference type="InterPro" id="IPR009060">
    <property type="entry name" value="UBA-like_sf"/>
</dbReference>
<evidence type="ECO:0000259" key="3">
    <source>
        <dbReference type="PROSITE" id="PS50053"/>
    </source>
</evidence>
<evidence type="ECO:0000259" key="2">
    <source>
        <dbReference type="PROSITE" id="PS50030"/>
    </source>
</evidence>
<dbReference type="GO" id="GO:0043130">
    <property type="term" value="F:ubiquitin binding"/>
    <property type="evidence" value="ECO:0000318"/>
    <property type="project" value="GO_Central"/>
</dbReference>
<dbReference type="InterPro" id="IPR029071">
    <property type="entry name" value="Ubiquitin-like_domsf"/>
</dbReference>
<name>A2DG56_TRIV3</name>
<dbReference type="SUPFAM" id="SSF46934">
    <property type="entry name" value="UBA-like"/>
    <property type="match status" value="1"/>
</dbReference>
<dbReference type="PANTHER" id="PTHR10621:SF0">
    <property type="entry name" value="UV EXCISION REPAIR PROTEIN RAD23"/>
    <property type="match status" value="1"/>
</dbReference>
<feature type="compositionally biased region" description="Basic and acidic residues" evidence="1">
    <location>
        <begin position="72"/>
        <end position="81"/>
    </location>
</feature>
<dbReference type="VEuPathDB" id="TrichDB:TVAG_163790"/>
<dbReference type="GO" id="GO:0043161">
    <property type="term" value="P:proteasome-mediated ubiquitin-dependent protein catabolic process"/>
    <property type="evidence" value="ECO:0000318"/>
    <property type="project" value="GO_Central"/>
</dbReference>
<dbReference type="PROSITE" id="PS50030">
    <property type="entry name" value="UBA"/>
    <property type="match status" value="1"/>
</dbReference>
<protein>
    <submittedName>
        <fullName evidence="4">UBA/TS-N domain containing protein</fullName>
    </submittedName>
</protein>
<dbReference type="SMART" id="SM00165">
    <property type="entry name" value="UBA"/>
    <property type="match status" value="1"/>
</dbReference>
<evidence type="ECO:0000313" key="4">
    <source>
        <dbReference type="EMBL" id="EAY20683.1"/>
    </source>
</evidence>
<feature type="region of interest" description="Disordered" evidence="1">
    <location>
        <begin position="72"/>
        <end position="137"/>
    </location>
</feature>
<dbReference type="InterPro" id="IPR000626">
    <property type="entry name" value="Ubiquitin-like_dom"/>
</dbReference>
<dbReference type="STRING" id="5722.A2DG56"/>
<dbReference type="GO" id="GO:0005829">
    <property type="term" value="C:cytosol"/>
    <property type="evidence" value="ECO:0000318"/>
    <property type="project" value="GO_Central"/>
</dbReference>
<accession>A2DG56</accession>
<dbReference type="PANTHER" id="PTHR10621">
    <property type="entry name" value="UV EXCISION REPAIR PROTEIN RAD23"/>
    <property type="match status" value="1"/>
</dbReference>
<dbReference type="PROSITE" id="PS50053">
    <property type="entry name" value="UBIQUITIN_2"/>
    <property type="match status" value="1"/>
</dbReference>
<evidence type="ECO:0000313" key="5">
    <source>
        <dbReference type="Proteomes" id="UP000001542"/>
    </source>
</evidence>
<dbReference type="CDD" id="cd14270">
    <property type="entry name" value="UBA"/>
    <property type="match status" value="1"/>
</dbReference>
<sequence>MTGFTLSIDIPPGATVLDAKKQIGTMRYQEFEPLQLVYGASILEDSTKIEDINYAPNTYVVFHNLRRPKLIQREKVEEPPQRPEPQPEIIEEPQQPVQNPPPVEEPIPEPVSPAPETENPEPKHHERSASKKKEYNFDPPNFDQLIAQLLEMGFPIEKCKHALRSYNYEVDRAADALLTSL</sequence>
<reference evidence="4" key="2">
    <citation type="journal article" date="2007" name="Science">
        <title>Draft genome sequence of the sexually transmitted pathogen Trichomonas vaginalis.</title>
        <authorList>
            <person name="Carlton J.M."/>
            <person name="Hirt R.P."/>
            <person name="Silva J.C."/>
            <person name="Delcher A.L."/>
            <person name="Schatz M."/>
            <person name="Zhao Q."/>
            <person name="Wortman J.R."/>
            <person name="Bidwell S.L."/>
            <person name="Alsmark U.C.M."/>
            <person name="Besteiro S."/>
            <person name="Sicheritz-Ponten T."/>
            <person name="Noel C.J."/>
            <person name="Dacks J.B."/>
            <person name="Foster P.G."/>
            <person name="Simillion C."/>
            <person name="Van de Peer Y."/>
            <person name="Miranda-Saavedra D."/>
            <person name="Barton G.J."/>
            <person name="Westrop G.D."/>
            <person name="Mueller S."/>
            <person name="Dessi D."/>
            <person name="Fiori P.L."/>
            <person name="Ren Q."/>
            <person name="Paulsen I."/>
            <person name="Zhang H."/>
            <person name="Bastida-Corcuera F.D."/>
            <person name="Simoes-Barbosa A."/>
            <person name="Brown M.T."/>
            <person name="Hayes R.D."/>
            <person name="Mukherjee M."/>
            <person name="Okumura C.Y."/>
            <person name="Schneider R."/>
            <person name="Smith A.J."/>
            <person name="Vanacova S."/>
            <person name="Villalvazo M."/>
            <person name="Haas B.J."/>
            <person name="Pertea M."/>
            <person name="Feldblyum T.V."/>
            <person name="Utterback T.R."/>
            <person name="Shu C.L."/>
            <person name="Osoegawa K."/>
            <person name="de Jong P.J."/>
            <person name="Hrdy I."/>
            <person name="Horvathova L."/>
            <person name="Zubacova Z."/>
            <person name="Dolezal P."/>
            <person name="Malik S.B."/>
            <person name="Logsdon J.M. Jr."/>
            <person name="Henze K."/>
            <person name="Gupta A."/>
            <person name="Wang C.C."/>
            <person name="Dunne R.L."/>
            <person name="Upcroft J.A."/>
            <person name="Upcroft P."/>
            <person name="White O."/>
            <person name="Salzberg S.L."/>
            <person name="Tang P."/>
            <person name="Chiu C.-H."/>
            <person name="Lee Y.-S."/>
            <person name="Embley T.M."/>
            <person name="Coombs G.H."/>
            <person name="Mottram J.C."/>
            <person name="Tachezy J."/>
            <person name="Fraser-Liggett C.M."/>
            <person name="Johnson P.J."/>
        </authorList>
    </citation>
    <scope>NUCLEOTIDE SEQUENCE [LARGE SCALE GENOMIC DNA]</scope>
    <source>
        <strain evidence="4">G3</strain>
    </source>
</reference>
<dbReference type="SUPFAM" id="SSF54236">
    <property type="entry name" value="Ubiquitin-like"/>
    <property type="match status" value="1"/>
</dbReference>
<feature type="compositionally biased region" description="Basic and acidic residues" evidence="1">
    <location>
        <begin position="120"/>
        <end position="136"/>
    </location>
</feature>
<reference evidence="4" key="1">
    <citation type="submission" date="2006-10" db="EMBL/GenBank/DDBJ databases">
        <authorList>
            <person name="Amadeo P."/>
            <person name="Zhao Q."/>
            <person name="Wortman J."/>
            <person name="Fraser-Liggett C."/>
            <person name="Carlton J."/>
        </authorList>
    </citation>
    <scope>NUCLEOTIDE SEQUENCE</scope>
    <source>
        <strain evidence="4">G3</strain>
    </source>
</reference>
<dbReference type="Gene3D" id="1.10.8.10">
    <property type="entry name" value="DNA helicase RuvA subunit, C-terminal domain"/>
    <property type="match status" value="1"/>
</dbReference>
<dbReference type="AlphaFoldDB" id="A2DG56"/>
<dbReference type="VEuPathDB" id="TrichDB:TVAGG3_0953860"/>
<dbReference type="Proteomes" id="UP000001542">
    <property type="component" value="Unassembled WGS sequence"/>
</dbReference>
<dbReference type="GO" id="GO:0005654">
    <property type="term" value="C:nucleoplasm"/>
    <property type="evidence" value="ECO:0000318"/>
    <property type="project" value="GO_Central"/>
</dbReference>
<dbReference type="InParanoid" id="A2DG56"/>
<gene>
    <name evidence="4" type="ORF">TVAG_163790</name>
</gene>
<dbReference type="RefSeq" id="XP_001581669.1">
    <property type="nucleotide sequence ID" value="XM_001581619.1"/>
</dbReference>
<feature type="compositionally biased region" description="Pro residues" evidence="1">
    <location>
        <begin position="98"/>
        <end position="113"/>
    </location>
</feature>
<dbReference type="InterPro" id="IPR015940">
    <property type="entry name" value="UBA"/>
</dbReference>
<dbReference type="EMBL" id="DS113196">
    <property type="protein sequence ID" value="EAY20683.1"/>
    <property type="molecule type" value="Genomic_DNA"/>
</dbReference>
<proteinExistence type="predicted"/>
<dbReference type="KEGG" id="tva:5466226"/>
<dbReference type="OrthoDB" id="417450at2759"/>
<feature type="domain" description="Ubiquitin-like" evidence="3">
    <location>
        <begin position="1"/>
        <end position="62"/>
    </location>
</feature>
<evidence type="ECO:0000256" key="1">
    <source>
        <dbReference type="SAM" id="MobiDB-lite"/>
    </source>
</evidence>
<dbReference type="GO" id="GO:0070628">
    <property type="term" value="F:proteasome binding"/>
    <property type="evidence" value="ECO:0000318"/>
    <property type="project" value="GO_Central"/>
</dbReference>
<dbReference type="GO" id="GO:0031593">
    <property type="term" value="F:polyubiquitin modification-dependent protein binding"/>
    <property type="evidence" value="ECO:0000318"/>
    <property type="project" value="GO_Central"/>
</dbReference>
<keyword evidence="5" id="KW-1185">Reference proteome</keyword>
<feature type="domain" description="UBA" evidence="2">
    <location>
        <begin position="136"/>
        <end position="180"/>
    </location>
</feature>
<organism evidence="4 5">
    <name type="scientific">Trichomonas vaginalis (strain ATCC PRA-98 / G3)</name>
    <dbReference type="NCBI Taxonomy" id="412133"/>
    <lineage>
        <taxon>Eukaryota</taxon>
        <taxon>Metamonada</taxon>
        <taxon>Parabasalia</taxon>
        <taxon>Trichomonadida</taxon>
        <taxon>Trichomonadidae</taxon>
        <taxon>Trichomonas</taxon>
    </lineage>
</organism>
<dbReference type="Pfam" id="PF00627">
    <property type="entry name" value="UBA"/>
    <property type="match status" value="1"/>
</dbReference>